<dbReference type="InterPro" id="IPR000620">
    <property type="entry name" value="EamA_dom"/>
</dbReference>
<name>A0A4U9RSE3_HATHI</name>
<comment type="subcellular location">
    <subcellularLocation>
        <location evidence="1">Cell membrane</location>
        <topology evidence="1">Multi-pass membrane protein</topology>
    </subcellularLocation>
</comment>
<dbReference type="EMBL" id="LR590481">
    <property type="protein sequence ID" value="VTQ94551.1"/>
    <property type="molecule type" value="Genomic_DNA"/>
</dbReference>
<evidence type="ECO:0000313" key="9">
    <source>
        <dbReference type="EMBL" id="VTQ94551.1"/>
    </source>
</evidence>
<evidence type="ECO:0000259" key="8">
    <source>
        <dbReference type="Pfam" id="PF00892"/>
    </source>
</evidence>
<keyword evidence="5 7" id="KW-1133">Transmembrane helix</keyword>
<protein>
    <submittedName>
        <fullName evidence="9">Transporter</fullName>
    </submittedName>
</protein>
<evidence type="ECO:0000256" key="3">
    <source>
        <dbReference type="ARBA" id="ARBA00022475"/>
    </source>
</evidence>
<gene>
    <name evidence="9" type="ORF">NCTC503_02344</name>
</gene>
<dbReference type="KEGG" id="hhw:NCTC503_02344"/>
<dbReference type="PANTHER" id="PTHR42920:SF5">
    <property type="entry name" value="EAMA DOMAIN-CONTAINING PROTEIN"/>
    <property type="match status" value="1"/>
</dbReference>
<dbReference type="Proteomes" id="UP000308489">
    <property type="component" value="Chromosome 1"/>
</dbReference>
<feature type="transmembrane region" description="Helical" evidence="7">
    <location>
        <begin position="12"/>
        <end position="29"/>
    </location>
</feature>
<evidence type="ECO:0000256" key="6">
    <source>
        <dbReference type="ARBA" id="ARBA00023136"/>
    </source>
</evidence>
<keyword evidence="6 7" id="KW-0472">Membrane</keyword>
<comment type="similarity">
    <text evidence="2">Belongs to the EamA transporter family.</text>
</comment>
<evidence type="ECO:0000256" key="2">
    <source>
        <dbReference type="ARBA" id="ARBA00007362"/>
    </source>
</evidence>
<dbReference type="RefSeq" id="WP_138210878.1">
    <property type="nucleotide sequence ID" value="NZ_CBCRUQ010000002.1"/>
</dbReference>
<feature type="domain" description="EamA" evidence="8">
    <location>
        <begin position="151"/>
        <end position="283"/>
    </location>
</feature>
<keyword evidence="4 7" id="KW-0812">Transmembrane</keyword>
<dbReference type="OrthoDB" id="9804865at2"/>
<dbReference type="PANTHER" id="PTHR42920">
    <property type="entry name" value="OS03G0707200 PROTEIN-RELATED"/>
    <property type="match status" value="1"/>
</dbReference>
<dbReference type="InterPro" id="IPR037185">
    <property type="entry name" value="EmrE-like"/>
</dbReference>
<proteinExistence type="inferred from homology"/>
<evidence type="ECO:0000256" key="5">
    <source>
        <dbReference type="ARBA" id="ARBA00022989"/>
    </source>
</evidence>
<feature type="transmembrane region" description="Helical" evidence="7">
    <location>
        <begin position="73"/>
        <end position="94"/>
    </location>
</feature>
<feature type="transmembrane region" description="Helical" evidence="7">
    <location>
        <begin position="181"/>
        <end position="201"/>
    </location>
</feature>
<keyword evidence="10" id="KW-1185">Reference proteome</keyword>
<dbReference type="InterPro" id="IPR051258">
    <property type="entry name" value="Diverse_Substrate_Transporter"/>
</dbReference>
<dbReference type="SUPFAM" id="SSF103481">
    <property type="entry name" value="Multidrug resistance efflux transporter EmrE"/>
    <property type="match status" value="2"/>
</dbReference>
<reference evidence="9 10" key="1">
    <citation type="submission" date="2019-05" db="EMBL/GenBank/DDBJ databases">
        <authorList>
            <consortium name="Pathogen Informatics"/>
        </authorList>
    </citation>
    <scope>NUCLEOTIDE SEQUENCE [LARGE SCALE GENOMIC DNA]</scope>
    <source>
        <strain evidence="9 10">NCTC503</strain>
    </source>
</reference>
<evidence type="ECO:0000256" key="7">
    <source>
        <dbReference type="SAM" id="Phobius"/>
    </source>
</evidence>
<evidence type="ECO:0000256" key="1">
    <source>
        <dbReference type="ARBA" id="ARBA00004651"/>
    </source>
</evidence>
<organism evidence="9 10">
    <name type="scientific">Hathewaya histolytica</name>
    <name type="common">Clostridium histolyticum</name>
    <dbReference type="NCBI Taxonomy" id="1498"/>
    <lineage>
        <taxon>Bacteria</taxon>
        <taxon>Bacillati</taxon>
        <taxon>Bacillota</taxon>
        <taxon>Clostridia</taxon>
        <taxon>Eubacteriales</taxon>
        <taxon>Clostridiaceae</taxon>
        <taxon>Hathewaya</taxon>
    </lineage>
</organism>
<dbReference type="AlphaFoldDB" id="A0A4U9RSE3"/>
<feature type="transmembrane region" description="Helical" evidence="7">
    <location>
        <begin position="213"/>
        <end position="231"/>
    </location>
</feature>
<feature type="transmembrane region" description="Helical" evidence="7">
    <location>
        <begin position="155"/>
        <end position="174"/>
    </location>
</feature>
<feature type="transmembrane region" description="Helical" evidence="7">
    <location>
        <begin position="243"/>
        <end position="263"/>
    </location>
</feature>
<evidence type="ECO:0000313" key="10">
    <source>
        <dbReference type="Proteomes" id="UP000308489"/>
    </source>
</evidence>
<evidence type="ECO:0000256" key="4">
    <source>
        <dbReference type="ARBA" id="ARBA00022692"/>
    </source>
</evidence>
<keyword evidence="3" id="KW-1003">Cell membrane</keyword>
<dbReference type="GO" id="GO:0005886">
    <property type="term" value="C:plasma membrane"/>
    <property type="evidence" value="ECO:0007669"/>
    <property type="project" value="UniProtKB-SubCell"/>
</dbReference>
<dbReference type="Pfam" id="PF00892">
    <property type="entry name" value="EamA"/>
    <property type="match status" value="2"/>
</dbReference>
<feature type="transmembrane region" description="Helical" evidence="7">
    <location>
        <begin position="41"/>
        <end position="61"/>
    </location>
</feature>
<feature type="domain" description="EamA" evidence="8">
    <location>
        <begin position="11"/>
        <end position="142"/>
    </location>
</feature>
<sequence length="303" mass="33420">MEKVDNKKSLIADLSLLLCAIIWGVGFVATDTALKEGIKPFYTMAIRFSIAFVFLCILFFKKLKKVSKKDLKAGAVVGSILFLAFSLQTIGLQFTTPGKQSFLTGIYVVIVPFLYWIVTKKAPDKYTFLSTVLCLLGTSLLTLDGGFSIAKGDTLTLICAIFFAAQIVFIEYYIKETDPVILTILQMGMAAILSLICALVTKEQVPLDISTKGWLAVFYLGSVSTMIAYIIQNVAQKYTSSTHAAIILCLETVFGSVFSAILLKEKFTPKMILGCIIIFIALVTSETKLKFLRRSNLKKDLSE</sequence>
<feature type="transmembrane region" description="Helical" evidence="7">
    <location>
        <begin position="269"/>
        <end position="289"/>
    </location>
</feature>
<feature type="transmembrane region" description="Helical" evidence="7">
    <location>
        <begin position="126"/>
        <end position="143"/>
    </location>
</feature>
<accession>A0A4U9RSE3</accession>
<feature type="transmembrane region" description="Helical" evidence="7">
    <location>
        <begin position="100"/>
        <end position="119"/>
    </location>
</feature>